<gene>
    <name evidence="2" type="ORF">US36_C0003G0029</name>
</gene>
<feature type="transmembrane region" description="Helical" evidence="1">
    <location>
        <begin position="20"/>
        <end position="40"/>
    </location>
</feature>
<reference evidence="2 3" key="1">
    <citation type="journal article" date="2015" name="Nature">
        <title>rRNA introns, odd ribosomes, and small enigmatic genomes across a large radiation of phyla.</title>
        <authorList>
            <person name="Brown C.T."/>
            <person name="Hug L.A."/>
            <person name="Thomas B.C."/>
            <person name="Sharon I."/>
            <person name="Castelle C.J."/>
            <person name="Singh A."/>
            <person name="Wilkins M.J."/>
            <person name="Williams K.H."/>
            <person name="Banfield J.F."/>
        </authorList>
    </citation>
    <scope>NUCLEOTIDE SEQUENCE [LARGE SCALE GENOMIC DNA]</scope>
</reference>
<evidence type="ECO:0000313" key="2">
    <source>
        <dbReference type="EMBL" id="KKQ23195.1"/>
    </source>
</evidence>
<comment type="caution">
    <text evidence="2">The sequence shown here is derived from an EMBL/GenBank/DDBJ whole genome shotgun (WGS) entry which is preliminary data.</text>
</comment>
<proteinExistence type="predicted"/>
<sequence>MKKTINPLIFQKGFTIVELIVAMSLFVVLISIAVGAFININRNQRIIVALMAANDNMGLTLEQMAREIRTGYNFCEISKEKIQFVNAKDQVIRYRLNNASSSIEKGISSISGPGSGDCSDAADSWFTYQPLSADNVKITILNMQICGKNLDTNILLDNCGSGDTSYPPRITLGLSITSNEPIVKKSGISINIQTTVSSRRIE</sequence>
<dbReference type="NCBIfam" id="TIGR02532">
    <property type="entry name" value="IV_pilin_GFxxxE"/>
    <property type="match status" value="1"/>
</dbReference>
<dbReference type="Pfam" id="PF07963">
    <property type="entry name" value="N_methyl"/>
    <property type="match status" value="1"/>
</dbReference>
<dbReference type="EMBL" id="LBSR01000003">
    <property type="protein sequence ID" value="KKQ23195.1"/>
    <property type="molecule type" value="Genomic_DNA"/>
</dbReference>
<dbReference type="InterPro" id="IPR045584">
    <property type="entry name" value="Pilin-like"/>
</dbReference>
<dbReference type="Proteomes" id="UP000034044">
    <property type="component" value="Unassembled WGS sequence"/>
</dbReference>
<evidence type="ECO:0000256" key="1">
    <source>
        <dbReference type="SAM" id="Phobius"/>
    </source>
</evidence>
<dbReference type="AlphaFoldDB" id="A0A0G0GAW3"/>
<evidence type="ECO:0000313" key="3">
    <source>
        <dbReference type="Proteomes" id="UP000034044"/>
    </source>
</evidence>
<keyword evidence="1" id="KW-1133">Transmembrane helix</keyword>
<name>A0A0G0GAW3_9BACT</name>
<dbReference type="SUPFAM" id="SSF54523">
    <property type="entry name" value="Pili subunits"/>
    <property type="match status" value="1"/>
</dbReference>
<keyword evidence="1" id="KW-0472">Membrane</keyword>
<protein>
    <submittedName>
        <fullName evidence="2">Uncharacterized protein</fullName>
    </submittedName>
</protein>
<dbReference type="InterPro" id="IPR012902">
    <property type="entry name" value="N_methyl_site"/>
</dbReference>
<organism evidence="2 3">
    <name type="scientific">Candidatus Wolfebacteria bacterium GW2011_GWC1_37_10</name>
    <dbReference type="NCBI Taxonomy" id="1619010"/>
    <lineage>
        <taxon>Bacteria</taxon>
        <taxon>Candidatus Wolfeibacteriota</taxon>
    </lineage>
</organism>
<accession>A0A0G0GAW3</accession>
<keyword evidence="1" id="KW-0812">Transmembrane</keyword>